<accession>A0A2G9GCR4</accession>
<name>A0A2G9GCR4_9LAMI</name>
<feature type="signal peptide" evidence="1">
    <location>
        <begin position="1"/>
        <end position="20"/>
    </location>
</feature>
<evidence type="ECO:0000313" key="3">
    <source>
        <dbReference type="Proteomes" id="UP000231279"/>
    </source>
</evidence>
<evidence type="ECO:0000313" key="2">
    <source>
        <dbReference type="EMBL" id="PIN03084.1"/>
    </source>
</evidence>
<gene>
    <name evidence="2" type="ORF">CDL12_24396</name>
</gene>
<sequence length="61" mass="7167">MHSVDKAFLFVEYVMLLTHAASLEKQGRWQRVPIHQLTTNIMMRKKLEKWIDNDGEGKSPL</sequence>
<comment type="caution">
    <text evidence="2">The sequence shown here is derived from an EMBL/GenBank/DDBJ whole genome shotgun (WGS) entry which is preliminary data.</text>
</comment>
<protein>
    <submittedName>
        <fullName evidence="2">Uncharacterized protein</fullName>
    </submittedName>
</protein>
<dbReference type="Proteomes" id="UP000231279">
    <property type="component" value="Unassembled WGS sequence"/>
</dbReference>
<dbReference type="EMBL" id="NKXS01005654">
    <property type="protein sequence ID" value="PIN03084.1"/>
    <property type="molecule type" value="Genomic_DNA"/>
</dbReference>
<reference evidence="3" key="1">
    <citation type="journal article" date="2018" name="Gigascience">
        <title>Genome assembly of the Pink Ipe (Handroanthus impetiginosus, Bignoniaceae), a highly valued, ecologically keystone Neotropical timber forest tree.</title>
        <authorList>
            <person name="Silva-Junior O.B."/>
            <person name="Grattapaglia D."/>
            <person name="Novaes E."/>
            <person name="Collevatti R.G."/>
        </authorList>
    </citation>
    <scope>NUCLEOTIDE SEQUENCE [LARGE SCALE GENOMIC DNA]</scope>
    <source>
        <strain evidence="3">cv. UFG-1</strain>
    </source>
</reference>
<feature type="chain" id="PRO_5013574025" evidence="1">
    <location>
        <begin position="21"/>
        <end position="61"/>
    </location>
</feature>
<organism evidence="2 3">
    <name type="scientific">Handroanthus impetiginosus</name>
    <dbReference type="NCBI Taxonomy" id="429701"/>
    <lineage>
        <taxon>Eukaryota</taxon>
        <taxon>Viridiplantae</taxon>
        <taxon>Streptophyta</taxon>
        <taxon>Embryophyta</taxon>
        <taxon>Tracheophyta</taxon>
        <taxon>Spermatophyta</taxon>
        <taxon>Magnoliopsida</taxon>
        <taxon>eudicotyledons</taxon>
        <taxon>Gunneridae</taxon>
        <taxon>Pentapetalae</taxon>
        <taxon>asterids</taxon>
        <taxon>lamiids</taxon>
        <taxon>Lamiales</taxon>
        <taxon>Bignoniaceae</taxon>
        <taxon>Crescentiina</taxon>
        <taxon>Tabebuia alliance</taxon>
        <taxon>Handroanthus</taxon>
    </lineage>
</organism>
<dbReference type="AlphaFoldDB" id="A0A2G9GCR4"/>
<evidence type="ECO:0000256" key="1">
    <source>
        <dbReference type="SAM" id="SignalP"/>
    </source>
</evidence>
<proteinExistence type="predicted"/>
<keyword evidence="3" id="KW-1185">Reference proteome</keyword>
<keyword evidence="1" id="KW-0732">Signal</keyword>